<reference evidence="2" key="1">
    <citation type="submission" date="2020-03" db="EMBL/GenBank/DDBJ databases">
        <title>Draft Genome Sequence of Cylindrodendrum hubeiense.</title>
        <authorList>
            <person name="Buettner E."/>
            <person name="Kellner H."/>
        </authorList>
    </citation>
    <scope>NUCLEOTIDE SEQUENCE</scope>
    <source>
        <strain evidence="2">IHI 201604</strain>
    </source>
</reference>
<protein>
    <recommendedName>
        <fullName evidence="4">Velvet domain-containing protein</fullName>
    </recommendedName>
</protein>
<keyword evidence="1" id="KW-0472">Membrane</keyword>
<dbReference type="OrthoDB" id="5399926at2759"/>
<comment type="caution">
    <text evidence="2">The sequence shown here is derived from an EMBL/GenBank/DDBJ whole genome shotgun (WGS) entry which is preliminary data.</text>
</comment>
<gene>
    <name evidence="2" type="ORF">G7Z17_g1130</name>
</gene>
<keyword evidence="1" id="KW-0812">Transmembrane</keyword>
<feature type="transmembrane region" description="Helical" evidence="1">
    <location>
        <begin position="37"/>
        <end position="53"/>
    </location>
</feature>
<dbReference type="Gene3D" id="2.60.40.3960">
    <property type="entry name" value="Velvet domain"/>
    <property type="match status" value="1"/>
</dbReference>
<dbReference type="InterPro" id="IPR038491">
    <property type="entry name" value="Velvet_dom_sf"/>
</dbReference>
<dbReference type="AlphaFoldDB" id="A0A9P5HFH6"/>
<evidence type="ECO:0000313" key="2">
    <source>
        <dbReference type="EMBL" id="KAF7556875.1"/>
    </source>
</evidence>
<feature type="transmembrane region" description="Helical" evidence="1">
    <location>
        <begin position="65"/>
        <end position="87"/>
    </location>
</feature>
<evidence type="ECO:0008006" key="4">
    <source>
        <dbReference type="Google" id="ProtNLM"/>
    </source>
</evidence>
<accession>A0A9P5HFH6</accession>
<keyword evidence="1" id="KW-1133">Transmembrane helix</keyword>
<evidence type="ECO:0000256" key="1">
    <source>
        <dbReference type="SAM" id="Phobius"/>
    </source>
</evidence>
<name>A0A9P5HFH6_9HYPO</name>
<dbReference type="EMBL" id="JAANBB010000009">
    <property type="protein sequence ID" value="KAF7556875.1"/>
    <property type="molecule type" value="Genomic_DNA"/>
</dbReference>
<organism evidence="2 3">
    <name type="scientific">Cylindrodendrum hubeiense</name>
    <dbReference type="NCBI Taxonomy" id="595255"/>
    <lineage>
        <taxon>Eukaryota</taxon>
        <taxon>Fungi</taxon>
        <taxon>Dikarya</taxon>
        <taxon>Ascomycota</taxon>
        <taxon>Pezizomycotina</taxon>
        <taxon>Sordariomycetes</taxon>
        <taxon>Hypocreomycetidae</taxon>
        <taxon>Hypocreales</taxon>
        <taxon>Nectriaceae</taxon>
        <taxon>Cylindrodendrum</taxon>
    </lineage>
</organism>
<dbReference type="Proteomes" id="UP000722485">
    <property type="component" value="Unassembled WGS sequence"/>
</dbReference>
<sequence length="150" mass="16226">MPSLSIAVQPPQEVQVGQTLYPSVIAKMTSRSSNERYYFFSMAVLLGHNGVVIEEVLVGTTVSTGVVVGSSVVFLFPGLSIATQGVYKIRLDVYKVAYEDPNGAAFYTQTETRGISVLETAVHHSKPSSAERVYIRTLRDAGIPVPSRSS</sequence>
<proteinExistence type="predicted"/>
<keyword evidence="3" id="KW-1185">Reference proteome</keyword>
<evidence type="ECO:0000313" key="3">
    <source>
        <dbReference type="Proteomes" id="UP000722485"/>
    </source>
</evidence>